<evidence type="ECO:0000259" key="3">
    <source>
        <dbReference type="PROSITE" id="PS50106"/>
    </source>
</evidence>
<dbReference type="Gene3D" id="2.30.42.10">
    <property type="match status" value="2"/>
</dbReference>
<feature type="compositionally biased region" description="Polar residues" evidence="1">
    <location>
        <begin position="38"/>
        <end position="53"/>
    </location>
</feature>
<feature type="signal peptide" evidence="2">
    <location>
        <begin position="1"/>
        <end position="37"/>
    </location>
</feature>
<feature type="chain" id="PRO_5046572426" description="PDZ domain-containing protein" evidence="2">
    <location>
        <begin position="38"/>
        <end position="478"/>
    </location>
</feature>
<feature type="compositionally biased region" description="Pro residues" evidence="1">
    <location>
        <begin position="400"/>
        <end position="415"/>
    </location>
</feature>
<feature type="region of interest" description="Disordered" evidence="1">
    <location>
        <begin position="390"/>
        <end position="478"/>
    </location>
</feature>
<feature type="compositionally biased region" description="Basic and acidic residues" evidence="1">
    <location>
        <begin position="438"/>
        <end position="449"/>
    </location>
</feature>
<comment type="caution">
    <text evidence="4">The sequence shown here is derived from an EMBL/GenBank/DDBJ whole genome shotgun (WGS) entry which is preliminary data.</text>
</comment>
<feature type="domain" description="PDZ" evidence="3">
    <location>
        <begin position="87"/>
        <end position="172"/>
    </location>
</feature>
<dbReference type="InterPro" id="IPR041489">
    <property type="entry name" value="PDZ_6"/>
</dbReference>
<name>A0ABP9AY68_9GAMM</name>
<evidence type="ECO:0000256" key="1">
    <source>
        <dbReference type="SAM" id="MobiDB-lite"/>
    </source>
</evidence>
<dbReference type="Proteomes" id="UP001499959">
    <property type="component" value="Unassembled WGS sequence"/>
</dbReference>
<feature type="region of interest" description="Disordered" evidence="1">
    <location>
        <begin position="38"/>
        <end position="65"/>
    </location>
</feature>
<feature type="compositionally biased region" description="Low complexity" evidence="1">
    <location>
        <begin position="416"/>
        <end position="429"/>
    </location>
</feature>
<accession>A0ABP9AY68</accession>
<dbReference type="Pfam" id="PF13180">
    <property type="entry name" value="PDZ_2"/>
    <property type="match status" value="1"/>
</dbReference>
<proteinExistence type="predicted"/>
<dbReference type="Pfam" id="PF17820">
    <property type="entry name" value="PDZ_6"/>
    <property type="match status" value="1"/>
</dbReference>
<dbReference type="PROSITE" id="PS50106">
    <property type="entry name" value="PDZ"/>
    <property type="match status" value="1"/>
</dbReference>
<evidence type="ECO:0000313" key="4">
    <source>
        <dbReference type="EMBL" id="GAA4787961.1"/>
    </source>
</evidence>
<protein>
    <recommendedName>
        <fullName evidence="3">PDZ domain-containing protein</fullName>
    </recommendedName>
</protein>
<gene>
    <name evidence="4" type="ORF">GCM10023307_11360</name>
</gene>
<dbReference type="SMART" id="SM00228">
    <property type="entry name" value="PDZ"/>
    <property type="match status" value="2"/>
</dbReference>
<sequence>MFRFHDSQTMRSTMRSISRSTARTALFLALCASCASAQDPSVDTRNGRGSVTDGQRALDDARRPVDPKFQPGWERFCADNIDRGGCEVIMQRIGRKPVIGVVLAPDPQGGVRIAGVTPDGAAAGAGIRTGDRLVRIGGKTIHGATPEARVDAARELLQAGDDKTAVKLVYARDGLESEVSITPKLDNRIMVFAGDGQMMRPGGNVVVRRIGDRTEITADGVDVGDVAPGARQGAVGDVRVFAFDDDAADGQGQIERRIVRIECGQGDEACMKRVEAHGPHAGGVPRVEVFRFDCKPGEACAGQQRLAEAFRWNGLNLASVDAQLGRYFGTDKGVLVLSAGPALGTLQPGDVIQRVDGKAVDTPRAVMDALRDKPADSAIAVDYLRDRKSGTTQVKVPKAMPFPPMPPAPPMPPGAPKAGAGAQAPAAAVVTRRSVVMVDKDGQVSRWEDDGNGPAMLPPMPPMPPAPPLPPPPPPRVD</sequence>
<dbReference type="SUPFAM" id="SSF50156">
    <property type="entry name" value="PDZ domain-like"/>
    <property type="match status" value="2"/>
</dbReference>
<feature type="compositionally biased region" description="Basic and acidic residues" evidence="1">
    <location>
        <begin position="56"/>
        <end position="65"/>
    </location>
</feature>
<reference evidence="5" key="1">
    <citation type="journal article" date="2019" name="Int. J. Syst. Evol. Microbiol.">
        <title>The Global Catalogue of Microorganisms (GCM) 10K type strain sequencing project: providing services to taxonomists for standard genome sequencing and annotation.</title>
        <authorList>
            <consortium name="The Broad Institute Genomics Platform"/>
            <consortium name="The Broad Institute Genome Sequencing Center for Infectious Disease"/>
            <person name="Wu L."/>
            <person name="Ma J."/>
        </authorList>
    </citation>
    <scope>NUCLEOTIDE SEQUENCE [LARGE SCALE GENOMIC DNA]</scope>
    <source>
        <strain evidence="5">JCM 18204</strain>
    </source>
</reference>
<dbReference type="EMBL" id="BAABJE010000002">
    <property type="protein sequence ID" value="GAA4787961.1"/>
    <property type="molecule type" value="Genomic_DNA"/>
</dbReference>
<dbReference type="InterPro" id="IPR036034">
    <property type="entry name" value="PDZ_sf"/>
</dbReference>
<keyword evidence="5" id="KW-1185">Reference proteome</keyword>
<evidence type="ECO:0000256" key="2">
    <source>
        <dbReference type="SAM" id="SignalP"/>
    </source>
</evidence>
<dbReference type="InterPro" id="IPR001478">
    <property type="entry name" value="PDZ"/>
</dbReference>
<keyword evidence="2" id="KW-0732">Signal</keyword>
<organism evidence="4 5">
    <name type="scientific">Lysobacter hankyongensis</name>
    <dbReference type="NCBI Taxonomy" id="1176535"/>
    <lineage>
        <taxon>Bacteria</taxon>
        <taxon>Pseudomonadati</taxon>
        <taxon>Pseudomonadota</taxon>
        <taxon>Gammaproteobacteria</taxon>
        <taxon>Lysobacterales</taxon>
        <taxon>Lysobacteraceae</taxon>
        <taxon>Lysobacter</taxon>
    </lineage>
</organism>
<evidence type="ECO:0000313" key="5">
    <source>
        <dbReference type="Proteomes" id="UP001499959"/>
    </source>
</evidence>
<feature type="compositionally biased region" description="Pro residues" evidence="1">
    <location>
        <begin position="456"/>
        <end position="478"/>
    </location>
</feature>